<dbReference type="PANTHER" id="PTHR46109:SF1">
    <property type="entry name" value="PROTEIN LIN-28 HOMOLOG"/>
    <property type="match status" value="1"/>
</dbReference>
<dbReference type="PANTHER" id="PTHR46109">
    <property type="entry name" value="PROTEIN LIN-28"/>
    <property type="match status" value="1"/>
</dbReference>
<dbReference type="InterPro" id="IPR012340">
    <property type="entry name" value="NA-bd_OB-fold"/>
</dbReference>
<dbReference type="Pfam" id="PF00313">
    <property type="entry name" value="CSD"/>
    <property type="match status" value="1"/>
</dbReference>
<organism evidence="6 7">
    <name type="scientific">Neptunomonas qingdaonensis</name>
    <dbReference type="NCBI Taxonomy" id="1045558"/>
    <lineage>
        <taxon>Bacteria</taxon>
        <taxon>Pseudomonadati</taxon>
        <taxon>Pseudomonadota</taxon>
        <taxon>Gammaproteobacteria</taxon>
        <taxon>Oceanospirillales</taxon>
        <taxon>Oceanospirillaceae</taxon>
        <taxon>Neptunomonas</taxon>
    </lineage>
</organism>
<feature type="transmembrane region" description="Helical" evidence="4">
    <location>
        <begin position="36"/>
        <end position="59"/>
    </location>
</feature>
<dbReference type="InterPro" id="IPR011129">
    <property type="entry name" value="CSD"/>
</dbReference>
<dbReference type="PROSITE" id="PS51857">
    <property type="entry name" value="CSD_2"/>
    <property type="match status" value="1"/>
</dbReference>
<sequence length="153" mass="16529">MSGNQIVRSVIVSIIAAVLIPVLLKAVAGVEAGLTAPVIAVTFIVVLISSVISAMGGGVNATPAPALNQMNDEDLEDEEDYENDDRELGTVKWFNVSKGFGFITRENGDDVFVHFRNIRGRGHRSLSEGQRVRFNARESDKGLQAEDVSVMRG</sequence>
<feature type="transmembrane region" description="Helical" evidence="4">
    <location>
        <begin position="6"/>
        <end position="24"/>
    </location>
</feature>
<dbReference type="InterPro" id="IPR051373">
    <property type="entry name" value="Lin-28_RNA-binding"/>
</dbReference>
<dbReference type="GO" id="GO:0005829">
    <property type="term" value="C:cytosol"/>
    <property type="evidence" value="ECO:0007669"/>
    <property type="project" value="UniProtKB-ARBA"/>
</dbReference>
<dbReference type="Gene3D" id="2.40.50.140">
    <property type="entry name" value="Nucleic acid-binding proteins"/>
    <property type="match status" value="1"/>
</dbReference>
<dbReference type="SMART" id="SM00357">
    <property type="entry name" value="CSP"/>
    <property type="match status" value="1"/>
</dbReference>
<evidence type="ECO:0000256" key="3">
    <source>
        <dbReference type="RuleBase" id="RU000408"/>
    </source>
</evidence>
<dbReference type="AlphaFoldDB" id="A0A1I2SB75"/>
<proteinExistence type="predicted"/>
<evidence type="ECO:0000259" key="5">
    <source>
        <dbReference type="PROSITE" id="PS51857"/>
    </source>
</evidence>
<keyword evidence="4" id="KW-0812">Transmembrane</keyword>
<accession>A0A1I2SB75</accession>
<evidence type="ECO:0000313" key="6">
    <source>
        <dbReference type="EMBL" id="SFG49623.1"/>
    </source>
</evidence>
<dbReference type="InterPro" id="IPR002059">
    <property type="entry name" value="CSP_DNA-bd"/>
</dbReference>
<dbReference type="STRING" id="1045558.SAMN05216175_107177"/>
<dbReference type="PROSITE" id="PS00352">
    <property type="entry name" value="CSD_1"/>
    <property type="match status" value="1"/>
</dbReference>
<evidence type="ECO:0000313" key="7">
    <source>
        <dbReference type="Proteomes" id="UP000198623"/>
    </source>
</evidence>
<name>A0A1I2SB75_9GAMM</name>
<dbReference type="CDD" id="cd04458">
    <property type="entry name" value="CSP_CDS"/>
    <property type="match status" value="1"/>
</dbReference>
<dbReference type="GO" id="GO:0003729">
    <property type="term" value="F:mRNA binding"/>
    <property type="evidence" value="ECO:0007669"/>
    <property type="project" value="TreeGrafter"/>
</dbReference>
<dbReference type="RefSeq" id="WP_090728374.1">
    <property type="nucleotide sequence ID" value="NZ_FOOU01000007.1"/>
</dbReference>
<keyword evidence="2" id="KW-0963">Cytoplasm</keyword>
<comment type="subcellular location">
    <subcellularLocation>
        <location evidence="1 3">Cytoplasm</location>
    </subcellularLocation>
</comment>
<reference evidence="7" key="1">
    <citation type="submission" date="2016-10" db="EMBL/GenBank/DDBJ databases">
        <authorList>
            <person name="Varghese N."/>
            <person name="Submissions S."/>
        </authorList>
    </citation>
    <scope>NUCLEOTIDE SEQUENCE [LARGE SCALE GENOMIC DNA]</scope>
    <source>
        <strain evidence="7">CGMCC 1.10971</strain>
    </source>
</reference>
<dbReference type="GO" id="GO:0031054">
    <property type="term" value="P:pre-miRNA processing"/>
    <property type="evidence" value="ECO:0007669"/>
    <property type="project" value="TreeGrafter"/>
</dbReference>
<keyword evidence="7" id="KW-1185">Reference proteome</keyword>
<gene>
    <name evidence="6" type="ORF">SAMN05216175_107177</name>
</gene>
<protein>
    <submittedName>
        <fullName evidence="6">Cold shock protein (Beta-ribbon, CspA family)</fullName>
    </submittedName>
</protein>
<evidence type="ECO:0000256" key="1">
    <source>
        <dbReference type="ARBA" id="ARBA00004496"/>
    </source>
</evidence>
<evidence type="ECO:0000256" key="4">
    <source>
        <dbReference type="SAM" id="Phobius"/>
    </source>
</evidence>
<dbReference type="OrthoDB" id="9810590at2"/>
<dbReference type="Proteomes" id="UP000198623">
    <property type="component" value="Unassembled WGS sequence"/>
</dbReference>
<dbReference type="EMBL" id="FOOU01000007">
    <property type="protein sequence ID" value="SFG49623.1"/>
    <property type="molecule type" value="Genomic_DNA"/>
</dbReference>
<dbReference type="InterPro" id="IPR019844">
    <property type="entry name" value="CSD_CS"/>
</dbReference>
<feature type="domain" description="CSD" evidence="5">
    <location>
        <begin position="86"/>
        <end position="150"/>
    </location>
</feature>
<keyword evidence="4" id="KW-0472">Membrane</keyword>
<evidence type="ECO:0000256" key="2">
    <source>
        <dbReference type="ARBA" id="ARBA00022490"/>
    </source>
</evidence>
<keyword evidence="4" id="KW-1133">Transmembrane helix</keyword>
<dbReference type="SUPFAM" id="SSF50249">
    <property type="entry name" value="Nucleic acid-binding proteins"/>
    <property type="match status" value="1"/>
</dbReference>
<dbReference type="PRINTS" id="PR00050">
    <property type="entry name" value="COLDSHOCK"/>
</dbReference>